<dbReference type="InterPro" id="IPR051961">
    <property type="entry name" value="Fungal_Metabolite_Diox"/>
</dbReference>
<protein>
    <recommendedName>
        <fullName evidence="3">Phytanoyl-CoA dioxygenase</fullName>
    </recommendedName>
</protein>
<dbReference type="HOGENOM" id="CLU_047725_0_1_1"/>
<evidence type="ECO:0000313" key="1">
    <source>
        <dbReference type="EMBL" id="KIV92716.1"/>
    </source>
</evidence>
<dbReference type="SUPFAM" id="SSF51197">
    <property type="entry name" value="Clavaminate synthase-like"/>
    <property type="match status" value="1"/>
</dbReference>
<gene>
    <name evidence="1" type="ORF">PV10_03988</name>
</gene>
<name>A0A0D1XWV7_EXOME</name>
<evidence type="ECO:0000313" key="2">
    <source>
        <dbReference type="Proteomes" id="UP000054302"/>
    </source>
</evidence>
<organism evidence="1 2">
    <name type="scientific">Exophiala mesophila</name>
    <name type="common">Black yeast-like fungus</name>
    <dbReference type="NCBI Taxonomy" id="212818"/>
    <lineage>
        <taxon>Eukaryota</taxon>
        <taxon>Fungi</taxon>
        <taxon>Dikarya</taxon>
        <taxon>Ascomycota</taxon>
        <taxon>Pezizomycotina</taxon>
        <taxon>Eurotiomycetes</taxon>
        <taxon>Chaetothyriomycetidae</taxon>
        <taxon>Chaetothyriales</taxon>
        <taxon>Herpotrichiellaceae</taxon>
        <taxon>Exophiala</taxon>
    </lineage>
</organism>
<dbReference type="GeneID" id="27321833"/>
<proteinExistence type="predicted"/>
<reference evidence="1 2" key="1">
    <citation type="submission" date="2015-01" db="EMBL/GenBank/DDBJ databases">
        <title>The Genome Sequence of Exophiala mesophila CBS40295.</title>
        <authorList>
            <consortium name="The Broad Institute Genomics Platform"/>
            <person name="Cuomo C."/>
            <person name="de Hoog S."/>
            <person name="Gorbushina A."/>
            <person name="Stielow B."/>
            <person name="Teixiera M."/>
            <person name="Abouelleil A."/>
            <person name="Chapman S.B."/>
            <person name="Priest M."/>
            <person name="Young S.K."/>
            <person name="Wortman J."/>
            <person name="Nusbaum C."/>
            <person name="Birren B."/>
        </authorList>
    </citation>
    <scope>NUCLEOTIDE SEQUENCE [LARGE SCALE GENOMIC DNA]</scope>
    <source>
        <strain evidence="1 2">CBS 40295</strain>
    </source>
</reference>
<dbReference type="Gene3D" id="2.60.120.620">
    <property type="entry name" value="q2cbj1_9rhob like domain"/>
    <property type="match status" value="1"/>
</dbReference>
<dbReference type="Proteomes" id="UP000054302">
    <property type="component" value="Unassembled WGS sequence"/>
</dbReference>
<keyword evidence="2" id="KW-1185">Reference proteome</keyword>
<dbReference type="RefSeq" id="XP_016224290.1">
    <property type="nucleotide sequence ID" value="XM_016368502.1"/>
</dbReference>
<dbReference type="PANTHER" id="PTHR37563:SF2">
    <property type="entry name" value="PHYTANOYL-COA DIOXYGENASE FAMILY PROTEIN (AFU_ORTHOLOGUE AFUA_2G03330)"/>
    <property type="match status" value="1"/>
</dbReference>
<dbReference type="Pfam" id="PF05721">
    <property type="entry name" value="PhyH"/>
    <property type="match status" value="1"/>
</dbReference>
<evidence type="ECO:0008006" key="3">
    <source>
        <dbReference type="Google" id="ProtNLM"/>
    </source>
</evidence>
<dbReference type="InterPro" id="IPR008775">
    <property type="entry name" value="Phytyl_CoA_dOase-like"/>
</dbReference>
<dbReference type="PANTHER" id="PTHR37563">
    <property type="entry name" value="PHYTANOYL-COA DIOXYGENASE FAMILY PROTEIN (AFU_ORTHOLOGUE AFUA_2G03330)"/>
    <property type="match status" value="1"/>
</dbReference>
<dbReference type="EMBL" id="KN847522">
    <property type="protein sequence ID" value="KIV92716.1"/>
    <property type="molecule type" value="Genomic_DNA"/>
</dbReference>
<dbReference type="AlphaFoldDB" id="A0A0D1XWV7"/>
<dbReference type="VEuPathDB" id="FungiDB:PV10_03988"/>
<accession>A0A0D1XWV7</accession>
<dbReference type="OrthoDB" id="445007at2759"/>
<sequence>MTSPPRDTTRGLVRVSATDPTTTAEKVISILKDDGAVVIRHLIPSAAAHQIHLDLKPHFTSDAGDQSGFFPSTTRRATGLLSISPGCVDLALHPLFNAVAEHFLTDTFTYFVGQTKHTSVSKPQISSTVAFQVNPGGKQQGLHRDEIDYHIRHGLDRPMLIGCVTAVTKTTKENGATIVIPGSHRWDDERVPLDEEAVPAELEPGDACLFLGGTYHAGGGNVTTDQARETVGIFLCKGMYRQVENQYFMVPPEKAKELPVKAQRLLGYGMSPPFCGFVQYKDPMQLFFGVVDEETVVL</sequence>